<organism evidence="1 2">
    <name type="scientific">Rhodocollybia butyracea</name>
    <dbReference type="NCBI Taxonomy" id="206335"/>
    <lineage>
        <taxon>Eukaryota</taxon>
        <taxon>Fungi</taxon>
        <taxon>Dikarya</taxon>
        <taxon>Basidiomycota</taxon>
        <taxon>Agaricomycotina</taxon>
        <taxon>Agaricomycetes</taxon>
        <taxon>Agaricomycetidae</taxon>
        <taxon>Agaricales</taxon>
        <taxon>Marasmiineae</taxon>
        <taxon>Omphalotaceae</taxon>
        <taxon>Rhodocollybia</taxon>
    </lineage>
</organism>
<comment type="caution">
    <text evidence="1">The sequence shown here is derived from an EMBL/GenBank/DDBJ whole genome shotgun (WGS) entry which is preliminary data.</text>
</comment>
<protein>
    <recommendedName>
        <fullName evidence="3">BTB domain-containing protein</fullName>
    </recommendedName>
</protein>
<reference evidence="1" key="1">
    <citation type="submission" date="2020-11" db="EMBL/GenBank/DDBJ databases">
        <authorList>
            <consortium name="DOE Joint Genome Institute"/>
            <person name="Ahrendt S."/>
            <person name="Riley R."/>
            <person name="Andreopoulos W."/>
            <person name="Labutti K."/>
            <person name="Pangilinan J."/>
            <person name="Ruiz-Duenas F.J."/>
            <person name="Barrasa J.M."/>
            <person name="Sanchez-Garcia M."/>
            <person name="Camarero S."/>
            <person name="Miyauchi S."/>
            <person name="Serrano A."/>
            <person name="Linde D."/>
            <person name="Babiker R."/>
            <person name="Drula E."/>
            <person name="Ayuso-Fernandez I."/>
            <person name="Pacheco R."/>
            <person name="Padilla G."/>
            <person name="Ferreira P."/>
            <person name="Barriuso J."/>
            <person name="Kellner H."/>
            <person name="Castanera R."/>
            <person name="Alfaro M."/>
            <person name="Ramirez L."/>
            <person name="Pisabarro A.G."/>
            <person name="Kuo A."/>
            <person name="Tritt A."/>
            <person name="Lipzen A."/>
            <person name="He G."/>
            <person name="Yan M."/>
            <person name="Ng V."/>
            <person name="Cullen D."/>
            <person name="Martin F."/>
            <person name="Rosso M.-N."/>
            <person name="Henrissat B."/>
            <person name="Hibbett D."/>
            <person name="Martinez A.T."/>
            <person name="Grigoriev I.V."/>
        </authorList>
    </citation>
    <scope>NUCLEOTIDE SEQUENCE</scope>
    <source>
        <strain evidence="1">AH 40177</strain>
    </source>
</reference>
<dbReference type="Proteomes" id="UP000772434">
    <property type="component" value="Unassembled WGS sequence"/>
</dbReference>
<evidence type="ECO:0000313" key="2">
    <source>
        <dbReference type="Proteomes" id="UP000772434"/>
    </source>
</evidence>
<keyword evidence="2" id="KW-1185">Reference proteome</keyword>
<proteinExistence type="predicted"/>
<name>A0A9P5P8V1_9AGAR</name>
<evidence type="ECO:0000313" key="1">
    <source>
        <dbReference type="EMBL" id="KAF9052562.1"/>
    </source>
</evidence>
<dbReference type="OrthoDB" id="3249359at2759"/>
<accession>A0A9P5P8V1</accession>
<dbReference type="EMBL" id="JADNRY010000450">
    <property type="protein sequence ID" value="KAF9052562.1"/>
    <property type="molecule type" value="Genomic_DNA"/>
</dbReference>
<dbReference type="AlphaFoldDB" id="A0A9P5P8V1"/>
<evidence type="ECO:0008006" key="3">
    <source>
        <dbReference type="Google" id="ProtNLM"/>
    </source>
</evidence>
<sequence length="293" mass="33357">MIQRHPIYWFEDADTILYQQSTQKNNEMLFRIHPSRFSSAKFLSHFSSSDDVFNTLLTDERDLHGCKYVILKRENAIDGSDLVALLDHIYGRNVLSAESDRSLVSAILRVTSPNHLDFPSLYKEAKKYFGDLFPKDAQGVAKFRCDHAEDALALAIQNDIRECQKPLLYYVATQTENDAFSAQVPSSVSSSITKRAHDLSAKLIEHFTPLLFTPPPTGHMACTDALAEHWMPLVISPAIDNYAMGQPLQRLEAIKTVDWKRYGLCETCLKDKIDEWTEEQTAVWDLVDGWIVD</sequence>
<gene>
    <name evidence="1" type="ORF">BDP27DRAFT_1433802</name>
</gene>